<dbReference type="AlphaFoldDB" id="A0A433V9E3"/>
<reference evidence="10" key="1">
    <citation type="submission" date="2018-12" db="EMBL/GenBank/DDBJ databases">
        <authorList>
            <person name="Will S."/>
            <person name="Neumann-Schaal M."/>
            <person name="Henke P."/>
        </authorList>
    </citation>
    <scope>NUCLEOTIDE SEQUENCE</scope>
    <source>
        <strain evidence="10">PCC 7102</strain>
    </source>
</reference>
<evidence type="ECO:0000256" key="5">
    <source>
        <dbReference type="ARBA" id="ARBA00022692"/>
    </source>
</evidence>
<keyword evidence="11" id="KW-1185">Reference proteome</keyword>
<dbReference type="GO" id="GO:0046819">
    <property type="term" value="P:protein secretion by the type V secretion system"/>
    <property type="evidence" value="ECO:0007669"/>
    <property type="project" value="TreeGrafter"/>
</dbReference>
<feature type="domain" description="POTRA" evidence="9">
    <location>
        <begin position="99"/>
        <end position="174"/>
    </location>
</feature>
<dbReference type="GO" id="GO:0009279">
    <property type="term" value="C:cell outer membrane"/>
    <property type="evidence" value="ECO:0007669"/>
    <property type="project" value="UniProtKB-SubCell"/>
</dbReference>
<keyword evidence="6" id="KW-0653">Protein transport</keyword>
<dbReference type="InterPro" id="IPR013686">
    <property type="entry name" value="Polypept-transport_assoc_ShlB"/>
</dbReference>
<keyword evidence="7" id="KW-0472">Membrane</keyword>
<evidence type="ECO:0000313" key="11">
    <source>
        <dbReference type="Proteomes" id="UP000271624"/>
    </source>
</evidence>
<comment type="similarity">
    <text evidence="2">Belongs to the TPS (TC 1.B.20) family.</text>
</comment>
<dbReference type="Proteomes" id="UP000271624">
    <property type="component" value="Unassembled WGS sequence"/>
</dbReference>
<keyword evidence="3" id="KW-0813">Transport</keyword>
<comment type="subcellular location">
    <subcellularLocation>
        <location evidence="1">Cell outer membrane</location>
    </subcellularLocation>
</comment>
<dbReference type="GO" id="GO:0008320">
    <property type="term" value="F:protein transmembrane transporter activity"/>
    <property type="evidence" value="ECO:0007669"/>
    <property type="project" value="TreeGrafter"/>
</dbReference>
<dbReference type="InterPro" id="IPR051544">
    <property type="entry name" value="TPS_OM_transporter"/>
</dbReference>
<name>A0A433V9E3_9CYAN</name>
<accession>A0A433V9E3</accession>
<dbReference type="Gene3D" id="2.40.160.50">
    <property type="entry name" value="membrane protein fhac: a member of the omp85/tpsb transporter family"/>
    <property type="match status" value="1"/>
</dbReference>
<proteinExistence type="inferred from homology"/>
<evidence type="ECO:0000256" key="7">
    <source>
        <dbReference type="ARBA" id="ARBA00023136"/>
    </source>
</evidence>
<dbReference type="PROSITE" id="PS51779">
    <property type="entry name" value="POTRA"/>
    <property type="match status" value="1"/>
</dbReference>
<keyword evidence="4" id="KW-1134">Transmembrane beta strand</keyword>
<evidence type="ECO:0000256" key="6">
    <source>
        <dbReference type="ARBA" id="ARBA00022927"/>
    </source>
</evidence>
<evidence type="ECO:0000256" key="8">
    <source>
        <dbReference type="ARBA" id="ARBA00023237"/>
    </source>
</evidence>
<evidence type="ECO:0000256" key="1">
    <source>
        <dbReference type="ARBA" id="ARBA00004442"/>
    </source>
</evidence>
<evidence type="ECO:0000256" key="4">
    <source>
        <dbReference type="ARBA" id="ARBA00022452"/>
    </source>
</evidence>
<comment type="caution">
    <text evidence="10">The sequence shown here is derived from an EMBL/GenBank/DDBJ whole genome shotgun (WGS) entry which is preliminary data.</text>
</comment>
<dbReference type="EMBL" id="RSCL01000015">
    <property type="protein sequence ID" value="RUT02721.1"/>
    <property type="molecule type" value="Genomic_DNA"/>
</dbReference>
<dbReference type="InterPro" id="IPR005565">
    <property type="entry name" value="Hemolysn_activator_HlyB_C"/>
</dbReference>
<evidence type="ECO:0000256" key="3">
    <source>
        <dbReference type="ARBA" id="ARBA00022448"/>
    </source>
</evidence>
<evidence type="ECO:0000256" key="2">
    <source>
        <dbReference type="ARBA" id="ARBA00009055"/>
    </source>
</evidence>
<keyword evidence="5" id="KW-0812">Transmembrane</keyword>
<evidence type="ECO:0000259" key="9">
    <source>
        <dbReference type="PROSITE" id="PS51779"/>
    </source>
</evidence>
<dbReference type="Pfam" id="PF08479">
    <property type="entry name" value="POTRA_2"/>
    <property type="match status" value="1"/>
</dbReference>
<organism evidence="10 11">
    <name type="scientific">Dulcicalothrix desertica PCC 7102</name>
    <dbReference type="NCBI Taxonomy" id="232991"/>
    <lineage>
        <taxon>Bacteria</taxon>
        <taxon>Bacillati</taxon>
        <taxon>Cyanobacteriota</taxon>
        <taxon>Cyanophyceae</taxon>
        <taxon>Nostocales</taxon>
        <taxon>Calotrichaceae</taxon>
        <taxon>Dulcicalothrix</taxon>
    </lineage>
</organism>
<dbReference type="InterPro" id="IPR034746">
    <property type="entry name" value="POTRA"/>
</dbReference>
<dbReference type="PANTHER" id="PTHR34597:SF3">
    <property type="entry name" value="OUTER MEMBRANE TRANSPORTER CDIB"/>
    <property type="match status" value="1"/>
</dbReference>
<sequence length="586" mass="64522">MLLLNKRINYYLLATCTCLSYLGLQSQANGQISTEPVDKNEITQMPDLAPFQLKQEASDAKPVLEYTSRAELIRRLQRRIAASDLVSSPAIATGTQETFPIKDVQILGSTVFKKSEIAEIVKPYIGRQARFEELLAIRSAVTDYYTKRGYTTSGAFLPPQDVSSGVVNVQVVEGELERVEIQGLRRLRPSYVRDRIRDKAGAPINLRRLETALQLLQVDPLFTSVQAELKAGSTPGRSILALNLREARPITTSFTVENRDSPSVGSVRGTSSLSYQNLLGFGDKFTAQVGYTSGANSYDLGYSFPINARDGSISFRYADGNSKIIEEPFSPLDILGRTKTFSLGYRQPIVNTPSSEFTLGFSADLRESQTYLLKDIPFSFSTGPEDGNSRVTVLRFSQDWINRTPNRVLAARSQFSLGIGALGATVNDIGVDGRFMSWVGQFQWVQNLGRNFIGVARVATQLTPDSLLPLEQFSIGGVDTIRGYRQNQFVADNGITSSFELRIPVVNQPGGFGNIQVAPFVDVGKVWNNSGQSVDTSIFASTGLGLRWQIGGFVTRLDWGIPLTSISRQGDSLQDNGLFFSLMYQP</sequence>
<reference evidence="10" key="2">
    <citation type="journal article" date="2019" name="Genome Biol. Evol.">
        <title>Day and night: Metabolic profiles and evolutionary relationships of six axenic non-marine cyanobacteria.</title>
        <authorList>
            <person name="Will S.E."/>
            <person name="Henke P."/>
            <person name="Boedeker C."/>
            <person name="Huang S."/>
            <person name="Brinkmann H."/>
            <person name="Rohde M."/>
            <person name="Jarek M."/>
            <person name="Friedl T."/>
            <person name="Seufert S."/>
            <person name="Schumacher M."/>
            <person name="Overmann J."/>
            <person name="Neumann-Schaal M."/>
            <person name="Petersen J."/>
        </authorList>
    </citation>
    <scope>NUCLEOTIDE SEQUENCE [LARGE SCALE GENOMIC DNA]</scope>
    <source>
        <strain evidence="10">PCC 7102</strain>
    </source>
</reference>
<dbReference type="Gene3D" id="3.10.20.310">
    <property type="entry name" value="membrane protein fhac"/>
    <property type="match status" value="1"/>
</dbReference>
<gene>
    <name evidence="10" type="ORF">DSM106972_056410</name>
</gene>
<protein>
    <recommendedName>
        <fullName evidence="9">POTRA domain-containing protein</fullName>
    </recommendedName>
</protein>
<evidence type="ECO:0000313" key="10">
    <source>
        <dbReference type="EMBL" id="RUT02721.1"/>
    </source>
</evidence>
<dbReference type="Pfam" id="PF03865">
    <property type="entry name" value="ShlB"/>
    <property type="match status" value="1"/>
</dbReference>
<dbReference type="GO" id="GO:0098046">
    <property type="term" value="C:type V protein secretion system complex"/>
    <property type="evidence" value="ECO:0007669"/>
    <property type="project" value="TreeGrafter"/>
</dbReference>
<dbReference type="PANTHER" id="PTHR34597">
    <property type="entry name" value="SLR1661 PROTEIN"/>
    <property type="match status" value="1"/>
</dbReference>
<keyword evidence="8" id="KW-0998">Cell outer membrane</keyword>
<dbReference type="RefSeq" id="WP_233787681.1">
    <property type="nucleotide sequence ID" value="NZ_VLKB01000010.1"/>
</dbReference>